<feature type="compositionally biased region" description="Basic and acidic residues" evidence="1">
    <location>
        <begin position="151"/>
        <end position="168"/>
    </location>
</feature>
<name>A0A6J4NGK9_9ACTN</name>
<feature type="compositionally biased region" description="Basic residues" evidence="1">
    <location>
        <begin position="196"/>
        <end position="213"/>
    </location>
</feature>
<protein>
    <submittedName>
        <fullName evidence="2">Diadenosine tetraphosphatase</fullName>
    </submittedName>
</protein>
<feature type="non-terminal residue" evidence="2">
    <location>
        <position position="239"/>
    </location>
</feature>
<evidence type="ECO:0000256" key="1">
    <source>
        <dbReference type="SAM" id="MobiDB-lite"/>
    </source>
</evidence>
<organism evidence="2">
    <name type="scientific">uncultured Rubrobacteraceae bacterium</name>
    <dbReference type="NCBI Taxonomy" id="349277"/>
    <lineage>
        <taxon>Bacteria</taxon>
        <taxon>Bacillati</taxon>
        <taxon>Actinomycetota</taxon>
        <taxon>Rubrobacteria</taxon>
        <taxon>Rubrobacterales</taxon>
        <taxon>Rubrobacteraceae</taxon>
        <taxon>environmental samples</taxon>
    </lineage>
</organism>
<reference evidence="2" key="1">
    <citation type="submission" date="2020-02" db="EMBL/GenBank/DDBJ databases">
        <authorList>
            <person name="Meier V. D."/>
        </authorList>
    </citation>
    <scope>NUCLEOTIDE SEQUENCE</scope>
    <source>
        <strain evidence="2">AVDCRST_MAG01</strain>
    </source>
</reference>
<dbReference type="EMBL" id="CADCUW010000022">
    <property type="protein sequence ID" value="CAA9384562.1"/>
    <property type="molecule type" value="Genomic_DNA"/>
</dbReference>
<feature type="non-terminal residue" evidence="2">
    <location>
        <position position="1"/>
    </location>
</feature>
<feature type="region of interest" description="Disordered" evidence="1">
    <location>
        <begin position="1"/>
        <end position="180"/>
    </location>
</feature>
<feature type="compositionally biased region" description="Basic and acidic residues" evidence="1">
    <location>
        <begin position="1"/>
        <end position="13"/>
    </location>
</feature>
<accession>A0A6J4NGK9</accession>
<evidence type="ECO:0000313" key="2">
    <source>
        <dbReference type="EMBL" id="CAA9384562.1"/>
    </source>
</evidence>
<dbReference type="AlphaFoldDB" id="A0A6J4NGK9"/>
<feature type="region of interest" description="Disordered" evidence="1">
    <location>
        <begin position="196"/>
        <end position="239"/>
    </location>
</feature>
<feature type="compositionally biased region" description="Basic and acidic residues" evidence="1">
    <location>
        <begin position="38"/>
        <end position="59"/>
    </location>
</feature>
<feature type="compositionally biased region" description="Basic and acidic residues" evidence="1">
    <location>
        <begin position="82"/>
        <end position="93"/>
    </location>
</feature>
<proteinExistence type="predicted"/>
<sequence length="239" mass="27100">VRGDLRHPREFRGARGGPAGHAGGRRDSVLPRGHYRLRREPERVLRRRQEARDADDHGQPRPGCDGSLHGPELVQPRRRRRRDVDSRPADGGERGLSALPPAHDADPGGALRPRLGARPRRVHHQQHLRRGEPRGTYAGVPQRPRMLLRPHAREGRSPLAQRRDERGAHAGPEVRWTLPGEPRLRGTAARRRHVRLLRAGRRGAHRLPLRRVRHPEGADQDPGRGPPRDARRPPSRRPL</sequence>
<feature type="compositionally biased region" description="Basic residues" evidence="1">
    <location>
        <begin position="115"/>
        <end position="128"/>
    </location>
</feature>
<gene>
    <name evidence="2" type="ORF">AVDCRST_MAG01-01-167</name>
</gene>